<gene>
    <name evidence="2" type="ORF">SKC37_03410</name>
</gene>
<sequence>MFLWSCQSSSDSKGENIPDQQTILTGQQAAKNVQFLTLQLEDQPSANLYFLRARNYETLHAYGLADQDIEKALRDNPGVPAYLALSSVIKQKVEDYATSIDRAKLVEATAFNSEQNELLLAQNYFATNQFNLGRKYLKKIDATLLSKTDHTLLKSVKDYAVSDSVRLFELMDNKPTDESPLVYIYYEYGLESLSNLRYQKELLASLKKYPMDPLFMRFWARFLVKMKKYEQASSVYKQILKVFPRTKSLAAELVYMDLARQGKLPEKRTESSSDSLSSKKDTLVQN</sequence>
<evidence type="ECO:0008006" key="4">
    <source>
        <dbReference type="Google" id="ProtNLM"/>
    </source>
</evidence>
<protein>
    <recommendedName>
        <fullName evidence="4">Tetratricopeptide repeat protein</fullName>
    </recommendedName>
</protein>
<reference evidence="2 3" key="1">
    <citation type="submission" date="2024-03" db="EMBL/GenBank/DDBJ databases">
        <title>Aquirufa genome sequencing.</title>
        <authorList>
            <person name="Pitt A."/>
            <person name="Hahn M.W."/>
        </authorList>
    </citation>
    <scope>NUCLEOTIDE SEQUENCE [LARGE SCALE GENOMIC DNA]</scope>
    <source>
        <strain evidence="2 3">HETE-83D</strain>
    </source>
</reference>
<comment type="caution">
    <text evidence="2">The sequence shown here is derived from an EMBL/GenBank/DDBJ whole genome shotgun (WGS) entry which is preliminary data.</text>
</comment>
<evidence type="ECO:0000313" key="3">
    <source>
        <dbReference type="Proteomes" id="UP001598019"/>
    </source>
</evidence>
<evidence type="ECO:0000313" key="2">
    <source>
        <dbReference type="EMBL" id="MFD3407694.1"/>
    </source>
</evidence>
<proteinExistence type="predicted"/>
<name>A0ABW6DG76_9BACT</name>
<keyword evidence="3" id="KW-1185">Reference proteome</keyword>
<dbReference type="Proteomes" id="UP001598019">
    <property type="component" value="Unassembled WGS sequence"/>
</dbReference>
<organism evidence="2 3">
    <name type="scientific">Aquirufa esocilacus</name>
    <dbReference type="NCBI Taxonomy" id="3096513"/>
    <lineage>
        <taxon>Bacteria</taxon>
        <taxon>Pseudomonadati</taxon>
        <taxon>Bacteroidota</taxon>
        <taxon>Cytophagia</taxon>
        <taxon>Cytophagales</taxon>
        <taxon>Flectobacillaceae</taxon>
        <taxon>Aquirufa</taxon>
    </lineage>
</organism>
<evidence type="ECO:0000256" key="1">
    <source>
        <dbReference type="SAM" id="MobiDB-lite"/>
    </source>
</evidence>
<accession>A0ABW6DG76</accession>
<feature type="region of interest" description="Disordered" evidence="1">
    <location>
        <begin position="264"/>
        <end position="286"/>
    </location>
</feature>
<dbReference type="EMBL" id="JBBKXX010000001">
    <property type="protein sequence ID" value="MFD3407694.1"/>
    <property type="molecule type" value="Genomic_DNA"/>
</dbReference>
<dbReference type="Gene3D" id="1.25.40.10">
    <property type="entry name" value="Tetratricopeptide repeat domain"/>
    <property type="match status" value="1"/>
</dbReference>
<dbReference type="SUPFAM" id="SSF48452">
    <property type="entry name" value="TPR-like"/>
    <property type="match status" value="1"/>
</dbReference>
<dbReference type="RefSeq" id="WP_377980111.1">
    <property type="nucleotide sequence ID" value="NZ_JBBKXX010000001.1"/>
</dbReference>
<dbReference type="InterPro" id="IPR011990">
    <property type="entry name" value="TPR-like_helical_dom_sf"/>
</dbReference>